<dbReference type="AlphaFoldDB" id="A0A1Q3AEE6"/>
<feature type="compositionally biased region" description="Pro residues" evidence="2">
    <location>
        <begin position="69"/>
        <end position="83"/>
    </location>
</feature>
<dbReference type="Pfam" id="PF14555">
    <property type="entry name" value="UBA_4"/>
    <property type="match status" value="1"/>
</dbReference>
<feature type="region of interest" description="Disordered" evidence="2">
    <location>
        <begin position="68"/>
        <end position="94"/>
    </location>
</feature>
<dbReference type="SUPFAM" id="SSF54236">
    <property type="entry name" value="Ubiquitin-like"/>
    <property type="match status" value="1"/>
</dbReference>
<evidence type="ECO:0000259" key="3">
    <source>
        <dbReference type="PROSITE" id="PS50033"/>
    </source>
</evidence>
<dbReference type="EMBL" id="BDGX01000037">
    <property type="protein sequence ID" value="GAV54052.1"/>
    <property type="molecule type" value="Genomic_DNA"/>
</dbReference>
<dbReference type="SMART" id="SM00166">
    <property type="entry name" value="UBX"/>
    <property type="match status" value="1"/>
</dbReference>
<dbReference type="InterPro" id="IPR029071">
    <property type="entry name" value="Ubiquitin-like_domsf"/>
</dbReference>
<gene>
    <name evidence="4" type="ORF">ZYGR_0AK05540</name>
</gene>
<dbReference type="PANTHER" id="PTHR23322">
    <property type="entry name" value="FAS-ASSOCIATED PROTEIN"/>
    <property type="match status" value="1"/>
</dbReference>
<name>A0A1Q3AEE6_ZYGRO</name>
<dbReference type="Gene3D" id="3.10.20.90">
    <property type="entry name" value="Phosphatidylinositol 3-kinase Catalytic Subunit, Chain A, domain 1"/>
    <property type="match status" value="1"/>
</dbReference>
<feature type="coiled-coil region" evidence="1">
    <location>
        <begin position="361"/>
        <end position="413"/>
    </location>
</feature>
<dbReference type="PANTHER" id="PTHR23322:SF1">
    <property type="entry name" value="FAS-ASSOCIATED FACTOR 2"/>
    <property type="match status" value="1"/>
</dbReference>
<dbReference type="GO" id="GO:0036503">
    <property type="term" value="P:ERAD pathway"/>
    <property type="evidence" value="ECO:0007669"/>
    <property type="project" value="TreeGrafter"/>
</dbReference>
<dbReference type="GO" id="GO:0005783">
    <property type="term" value="C:endoplasmic reticulum"/>
    <property type="evidence" value="ECO:0007669"/>
    <property type="project" value="TreeGrafter"/>
</dbReference>
<dbReference type="InterPro" id="IPR001012">
    <property type="entry name" value="UBX_dom"/>
</dbReference>
<evidence type="ECO:0000313" key="4">
    <source>
        <dbReference type="EMBL" id="GAV54052.1"/>
    </source>
</evidence>
<evidence type="ECO:0000313" key="5">
    <source>
        <dbReference type="Proteomes" id="UP000187013"/>
    </source>
</evidence>
<dbReference type="OrthoDB" id="1026733at2759"/>
<dbReference type="InterPro" id="IPR050730">
    <property type="entry name" value="UBX_domain-protein"/>
</dbReference>
<accession>A0A1Q3AEE6</accession>
<dbReference type="PROSITE" id="PS50033">
    <property type="entry name" value="UBX"/>
    <property type="match status" value="1"/>
</dbReference>
<reference evidence="4 5" key="1">
    <citation type="submission" date="2016-08" db="EMBL/GenBank/DDBJ databases">
        <title>Draft genome sequence of allopolyploid Zygosaccharomyces rouxii.</title>
        <authorList>
            <person name="Watanabe J."/>
            <person name="Uehara K."/>
            <person name="Mogi Y."/>
            <person name="Tsukioka Y."/>
        </authorList>
    </citation>
    <scope>NUCLEOTIDE SEQUENCE [LARGE SCALE GENOMIC DNA]</scope>
    <source>
        <strain evidence="4 5">NBRC 110957</strain>
    </source>
</reference>
<dbReference type="Proteomes" id="UP000187013">
    <property type="component" value="Unassembled WGS sequence"/>
</dbReference>
<evidence type="ECO:0000256" key="1">
    <source>
        <dbReference type="SAM" id="Coils"/>
    </source>
</evidence>
<dbReference type="Gene3D" id="1.10.8.10">
    <property type="entry name" value="DNA helicase RuvA subunit, C-terminal domain"/>
    <property type="match status" value="1"/>
</dbReference>
<organism evidence="4 5">
    <name type="scientific">Zygosaccharomyces rouxii</name>
    <dbReference type="NCBI Taxonomy" id="4956"/>
    <lineage>
        <taxon>Eukaryota</taxon>
        <taxon>Fungi</taxon>
        <taxon>Dikarya</taxon>
        <taxon>Ascomycota</taxon>
        <taxon>Saccharomycotina</taxon>
        <taxon>Saccharomycetes</taxon>
        <taxon>Saccharomycetales</taxon>
        <taxon>Saccharomycetaceae</taxon>
        <taxon>Zygosaccharomyces</taxon>
    </lineage>
</organism>
<keyword evidence="1" id="KW-0175">Coiled coil</keyword>
<feature type="domain" description="UBX" evidence="3">
    <location>
        <begin position="446"/>
        <end position="477"/>
    </location>
</feature>
<sequence>MPVVSHNEQQFHLSHEEEEKLNHFQAITAFPDDDLPSVIKLLERDGWGLELALSHYFDGDWKELIRPVEAPPIPDRPPTPTPVGSPAIQQNSTSRGPFIASDSNLVPALRNVRPLPVDYKERYRSIGLNKRNMGIWQLDQQESPFIVILMFLPKLLWRLGISIGSLIWGIITFGFRSHVEESPKVFHLPASPKEECLPLSKTLPQVISDENFVKRLSKLVCKDMTFNDALKQCEDEFKYLLLIFVGDTNPIEGEVADVNSQRLLNRILINDNVLRFLEEHQDEIIIYARHVAELEPWLVAKELKIKYTPECLLVGNVLNSSGGLNGVTKLSVLSKLRVSSPKKFYHSLRMVYDRFNPELIVSRTEKDELRLAREIKQLQDSAYEESLRKDQLKKEQRELAQEKENAKRNHELEAANNKKLKLTLNQLAWLKACNDRLATEEESAARGEKRATLQFRTSNGARLVLKFPGETSLQDLYIKIGCHLYLNYYRNDLQGWSERILVKMQELSQDEDLLCFKDDQTGYHPDQISQLVEQELFNLGDGNLKLENPKMDFELISPFPRKKIDPNGQMLLRDIPELWPNGSLLVEEIVDDDDTDTDDKEEEGQ</sequence>
<evidence type="ECO:0000256" key="2">
    <source>
        <dbReference type="SAM" id="MobiDB-lite"/>
    </source>
</evidence>
<dbReference type="GO" id="GO:0043130">
    <property type="term" value="F:ubiquitin binding"/>
    <property type="evidence" value="ECO:0007669"/>
    <property type="project" value="TreeGrafter"/>
</dbReference>
<protein>
    <recommendedName>
        <fullName evidence="3">UBX domain-containing protein</fullName>
    </recommendedName>
</protein>
<proteinExistence type="predicted"/>
<comment type="caution">
    <text evidence="4">The sequence shown here is derived from an EMBL/GenBank/DDBJ whole genome shotgun (WGS) entry which is preliminary data.</text>
</comment>